<evidence type="ECO:0008006" key="3">
    <source>
        <dbReference type="Google" id="ProtNLM"/>
    </source>
</evidence>
<name>A0A2A8D4V0_9MICC</name>
<organism evidence="1 2">
    <name type="scientific">Rothia dentocariosa</name>
    <dbReference type="NCBI Taxonomy" id="2047"/>
    <lineage>
        <taxon>Bacteria</taxon>
        <taxon>Bacillati</taxon>
        <taxon>Actinomycetota</taxon>
        <taxon>Actinomycetes</taxon>
        <taxon>Micrococcales</taxon>
        <taxon>Micrococcaceae</taxon>
        <taxon>Rothia</taxon>
    </lineage>
</organism>
<accession>A0A2A8D4V0</accession>
<reference evidence="1" key="1">
    <citation type="submission" date="2017-10" db="EMBL/GenBank/DDBJ databases">
        <title>Kefir isolates.</title>
        <authorList>
            <person name="Kim Y."/>
            <person name="Blasche S."/>
        </authorList>
    </citation>
    <scope>NUCLEOTIDE SEQUENCE [LARGE SCALE GENOMIC DNA]</scope>
    <source>
        <strain evidence="1">OG2-2</strain>
    </source>
</reference>
<sequence>MKTLAVMNDLETALEAVAAGKFHPVIDSVYSPDQAEEFLRRSFGAEPRFGKVVMDMRSGSHE</sequence>
<evidence type="ECO:0000313" key="2">
    <source>
        <dbReference type="Proteomes" id="UP000219947"/>
    </source>
</evidence>
<dbReference type="Gene3D" id="3.90.180.10">
    <property type="entry name" value="Medium-chain alcohol dehydrogenases, catalytic domain"/>
    <property type="match status" value="1"/>
</dbReference>
<keyword evidence="2" id="KW-1185">Reference proteome</keyword>
<dbReference type="AlphaFoldDB" id="A0A2A8D4V0"/>
<gene>
    <name evidence="1" type="ORF">CRM92_07535</name>
</gene>
<protein>
    <recommendedName>
        <fullName evidence="3">Alcohol dehydrogenase</fullName>
    </recommendedName>
</protein>
<dbReference type="Proteomes" id="UP000219947">
    <property type="component" value="Unassembled WGS sequence"/>
</dbReference>
<dbReference type="RefSeq" id="WP_098042810.1">
    <property type="nucleotide sequence ID" value="NZ_CAURLQ010000026.1"/>
</dbReference>
<evidence type="ECO:0000313" key="1">
    <source>
        <dbReference type="EMBL" id="PEN15941.1"/>
    </source>
</evidence>
<dbReference type="EMBL" id="PDEV01000003">
    <property type="protein sequence ID" value="PEN15941.1"/>
    <property type="molecule type" value="Genomic_DNA"/>
</dbReference>
<proteinExistence type="predicted"/>
<comment type="caution">
    <text evidence="1">The sequence shown here is derived from an EMBL/GenBank/DDBJ whole genome shotgun (WGS) entry which is preliminary data.</text>
</comment>